<dbReference type="Proteomes" id="UP000193560">
    <property type="component" value="Unassembled WGS sequence"/>
</dbReference>
<evidence type="ECO:0000313" key="1">
    <source>
        <dbReference type="EMBL" id="ORZ06507.1"/>
    </source>
</evidence>
<proteinExistence type="predicted"/>
<reference evidence="1 2" key="1">
    <citation type="submission" date="2016-07" db="EMBL/GenBank/DDBJ databases">
        <title>Pervasive Adenine N6-methylation of Active Genes in Fungi.</title>
        <authorList>
            <consortium name="DOE Joint Genome Institute"/>
            <person name="Mondo S.J."/>
            <person name="Dannebaum R.O."/>
            <person name="Kuo R.C."/>
            <person name="Labutti K."/>
            <person name="Haridas S."/>
            <person name="Kuo A."/>
            <person name="Salamov A."/>
            <person name="Ahrendt S.R."/>
            <person name="Lipzen A."/>
            <person name="Sullivan W."/>
            <person name="Andreopoulos W.B."/>
            <person name="Clum A."/>
            <person name="Lindquist E."/>
            <person name="Daum C."/>
            <person name="Ramamoorthy G.K."/>
            <person name="Gryganskyi A."/>
            <person name="Culley D."/>
            <person name="Magnuson J.K."/>
            <person name="James T.Y."/>
            <person name="O'Malley M.A."/>
            <person name="Stajich J.E."/>
            <person name="Spatafora J.W."/>
            <person name="Visel A."/>
            <person name="Grigoriev I.V."/>
        </authorList>
    </citation>
    <scope>NUCLEOTIDE SEQUENCE [LARGE SCALE GENOMIC DNA]</scope>
    <source>
        <strain evidence="1 2">NRRL 1336</strain>
    </source>
</reference>
<comment type="caution">
    <text evidence="1">The sequence shown here is derived from an EMBL/GenBank/DDBJ whole genome shotgun (WGS) entry which is preliminary data.</text>
</comment>
<dbReference type="AlphaFoldDB" id="A0A1X2I062"/>
<dbReference type="EMBL" id="MCGE01000039">
    <property type="protein sequence ID" value="ORZ06507.1"/>
    <property type="molecule type" value="Genomic_DNA"/>
</dbReference>
<organism evidence="1 2">
    <name type="scientific">Absidia repens</name>
    <dbReference type="NCBI Taxonomy" id="90262"/>
    <lineage>
        <taxon>Eukaryota</taxon>
        <taxon>Fungi</taxon>
        <taxon>Fungi incertae sedis</taxon>
        <taxon>Mucoromycota</taxon>
        <taxon>Mucoromycotina</taxon>
        <taxon>Mucoromycetes</taxon>
        <taxon>Mucorales</taxon>
        <taxon>Cunninghamellaceae</taxon>
        <taxon>Absidia</taxon>
    </lineage>
</organism>
<name>A0A1X2I062_9FUNG</name>
<keyword evidence="2" id="KW-1185">Reference proteome</keyword>
<evidence type="ECO:0000313" key="2">
    <source>
        <dbReference type="Proteomes" id="UP000193560"/>
    </source>
</evidence>
<protein>
    <submittedName>
        <fullName evidence="1">Uncharacterized protein</fullName>
    </submittedName>
</protein>
<gene>
    <name evidence="1" type="ORF">BCR42DRAFT_427240</name>
</gene>
<sequence>MMGIIINLLKAHQWMIRVPGCLKMIEQLLSIMIQIRSLVFDKATGEIMGDIDHQLPVVLTIITMEQDLVNKGLVQLKERFYVALNHMINECTMFPCHVDGFLIFGRNGLQVLQVKIRHGQNIGGTFINMAHLMDGGFSLGVIGLIHTDRIHPHIGDRSEVGFLRHHVAQSIKVIHIKRRDRGCITEFCIYRHFL</sequence>
<accession>A0A1X2I062</accession>